<proteinExistence type="predicted"/>
<dbReference type="Proteomes" id="UP001215280">
    <property type="component" value="Unassembled WGS sequence"/>
</dbReference>
<reference evidence="1" key="1">
    <citation type="submission" date="2023-03" db="EMBL/GenBank/DDBJ databases">
        <title>Massive genome expansion in bonnet fungi (Mycena s.s.) driven by repeated elements and novel gene families across ecological guilds.</title>
        <authorList>
            <consortium name="Lawrence Berkeley National Laboratory"/>
            <person name="Harder C.B."/>
            <person name="Miyauchi S."/>
            <person name="Viragh M."/>
            <person name="Kuo A."/>
            <person name="Thoen E."/>
            <person name="Andreopoulos B."/>
            <person name="Lu D."/>
            <person name="Skrede I."/>
            <person name="Drula E."/>
            <person name="Henrissat B."/>
            <person name="Morin E."/>
            <person name="Kohler A."/>
            <person name="Barry K."/>
            <person name="LaButti K."/>
            <person name="Morin E."/>
            <person name="Salamov A."/>
            <person name="Lipzen A."/>
            <person name="Mereny Z."/>
            <person name="Hegedus B."/>
            <person name="Baldrian P."/>
            <person name="Stursova M."/>
            <person name="Weitz H."/>
            <person name="Taylor A."/>
            <person name="Grigoriev I.V."/>
            <person name="Nagy L.G."/>
            <person name="Martin F."/>
            <person name="Kauserud H."/>
        </authorList>
    </citation>
    <scope>NUCLEOTIDE SEQUENCE</scope>
    <source>
        <strain evidence="1">CBHHK188m</strain>
    </source>
</reference>
<dbReference type="EMBL" id="JARJLG010000020">
    <property type="protein sequence ID" value="KAJ7772038.1"/>
    <property type="molecule type" value="Genomic_DNA"/>
</dbReference>
<protein>
    <recommendedName>
        <fullName evidence="3">F-box domain-containing protein</fullName>
    </recommendedName>
</protein>
<evidence type="ECO:0000313" key="2">
    <source>
        <dbReference type="Proteomes" id="UP001215280"/>
    </source>
</evidence>
<comment type="caution">
    <text evidence="1">The sequence shown here is derived from an EMBL/GenBank/DDBJ whole genome shotgun (WGS) entry which is preliminary data.</text>
</comment>
<organism evidence="1 2">
    <name type="scientific">Mycena maculata</name>
    <dbReference type="NCBI Taxonomy" id="230809"/>
    <lineage>
        <taxon>Eukaryota</taxon>
        <taxon>Fungi</taxon>
        <taxon>Dikarya</taxon>
        <taxon>Basidiomycota</taxon>
        <taxon>Agaricomycotina</taxon>
        <taxon>Agaricomycetes</taxon>
        <taxon>Agaricomycetidae</taxon>
        <taxon>Agaricales</taxon>
        <taxon>Marasmiineae</taxon>
        <taxon>Mycenaceae</taxon>
        <taxon>Mycena</taxon>
    </lineage>
</organism>
<evidence type="ECO:0000313" key="1">
    <source>
        <dbReference type="EMBL" id="KAJ7772038.1"/>
    </source>
</evidence>
<keyword evidence="2" id="KW-1185">Reference proteome</keyword>
<sequence>TGVPDRLCRSAHNTHFDYPLRSTRRYQNQCSIVQRSLTFAPVNRFALTLPPELTSQIFLFCLPVSNRTSGFIEPHPSIAPLFLLSICRQWRHIALHTPGLLTSLYLDLAWFHLYLPYHGLHRFFCDWLSRTGDMPLSIKIEEGGRTYLDAVLDARQVYPVLQMIGRLSAQWETIYISVYPEHLDHLFSVKGRFPWLKKLVVECALHLQFEWHYIEYPPRELRDASMLREIQLFRASWTTLALPWASLPVYLSEKIGVYEGLDVLRSGTGLSRCTLCLVPEPHHYISSLPPIINLQDLTLSERAETLEPLLVMEMLKHLTLPALKNLSLEFEDIDDRPPADITEFLPFILRSSLQLKLQSLTLCLVPTSETRLLQCIRCIPSLVTLQLQLSKPISAVHDRLTCDAGFLTRLQSLHVMDFSWLWGYDETEPHQAPDVEQELEMLAARYYHEIPEIVFDWNHSGSAMGVRRR</sequence>
<gene>
    <name evidence="1" type="ORF">DFH07DRAFT_214002</name>
</gene>
<feature type="non-terminal residue" evidence="1">
    <location>
        <position position="1"/>
    </location>
</feature>
<accession>A0AAD7JUE1</accession>
<evidence type="ECO:0008006" key="3">
    <source>
        <dbReference type="Google" id="ProtNLM"/>
    </source>
</evidence>
<dbReference type="AlphaFoldDB" id="A0AAD7JUE1"/>
<name>A0AAD7JUE1_9AGAR</name>